<dbReference type="OrthoDB" id="6070751at2759"/>
<evidence type="ECO:0000256" key="3">
    <source>
        <dbReference type="ARBA" id="ARBA00023319"/>
    </source>
</evidence>
<dbReference type="SMART" id="SM00060">
    <property type="entry name" value="FN3"/>
    <property type="match status" value="1"/>
</dbReference>
<dbReference type="Pfam" id="PF07679">
    <property type="entry name" value="I-set"/>
    <property type="match status" value="2"/>
</dbReference>
<dbReference type="InterPro" id="IPR007110">
    <property type="entry name" value="Ig-like_dom"/>
</dbReference>
<keyword evidence="2" id="KW-0677">Repeat</keyword>
<dbReference type="FunFam" id="2.60.40.10:FF:000080">
    <property type="entry name" value="Myosin light chain kinase, smooth muscle"/>
    <property type="match status" value="1"/>
</dbReference>
<proteinExistence type="inferred from homology"/>
<feature type="domain" description="Fibronectin type-III" evidence="5">
    <location>
        <begin position="37"/>
        <end position="133"/>
    </location>
</feature>
<dbReference type="AlphaFoldDB" id="A0A4C1SPN4"/>
<dbReference type="PANTHER" id="PTHR13817:SF171">
    <property type="entry name" value="STRETCHIN-MLCK, ISOFORM U"/>
    <property type="match status" value="1"/>
</dbReference>
<dbReference type="InterPro" id="IPR036116">
    <property type="entry name" value="FN3_sf"/>
</dbReference>
<feature type="domain" description="Ig-like" evidence="4">
    <location>
        <begin position="255"/>
        <end position="343"/>
    </location>
</feature>
<sequence>IRQRISSEDLISDWTYPMDDSAIAIANRTYKSVPGRIPGELNVADGGNNWISLSWSKPEPLNSAPVVAYKVESWQLGKEGGARWTELGITPLNSFDVFNLKQGEEYHFRVTPRNRYGWGESLKTNNPVGTGLAGNRPDFVSILPGQLKVLVGETANLNCCVKGKPIPEVIWMKNGHELEDDSDHISMKFDGYNSNLTIKNVSIEDEARYSCEASNAHGRASTYARIAVVTDRLIWEADARLKRERSADVDSEHPPQFTMRLRDRRVQTTYPVRLTCQVIGKPAPSITWFKNGEELKSDERHSMSRDEHFHTLEIAPTILEDGGTYEVMARNSHGAVSCRCSLVVDKGIRAYVAPEFCCGLEPLYKLAEGEIPDIVA</sequence>
<reference evidence="6 7" key="1">
    <citation type="journal article" date="2019" name="Commun. Biol.">
        <title>The bagworm genome reveals a unique fibroin gene that provides high tensile strength.</title>
        <authorList>
            <person name="Kono N."/>
            <person name="Nakamura H."/>
            <person name="Ohtoshi R."/>
            <person name="Tomita M."/>
            <person name="Numata K."/>
            <person name="Arakawa K."/>
        </authorList>
    </citation>
    <scope>NUCLEOTIDE SEQUENCE [LARGE SCALE GENOMIC DNA]</scope>
</reference>
<evidence type="ECO:0000313" key="6">
    <source>
        <dbReference type="EMBL" id="GBP03011.1"/>
    </source>
</evidence>
<organism evidence="6 7">
    <name type="scientific">Eumeta variegata</name>
    <name type="common">Bagworm moth</name>
    <name type="synonym">Eumeta japonica</name>
    <dbReference type="NCBI Taxonomy" id="151549"/>
    <lineage>
        <taxon>Eukaryota</taxon>
        <taxon>Metazoa</taxon>
        <taxon>Ecdysozoa</taxon>
        <taxon>Arthropoda</taxon>
        <taxon>Hexapoda</taxon>
        <taxon>Insecta</taxon>
        <taxon>Pterygota</taxon>
        <taxon>Neoptera</taxon>
        <taxon>Endopterygota</taxon>
        <taxon>Lepidoptera</taxon>
        <taxon>Glossata</taxon>
        <taxon>Ditrysia</taxon>
        <taxon>Tineoidea</taxon>
        <taxon>Psychidae</taxon>
        <taxon>Oiketicinae</taxon>
        <taxon>Eumeta</taxon>
    </lineage>
</organism>
<dbReference type="PROSITE" id="PS50853">
    <property type="entry name" value="FN3"/>
    <property type="match status" value="1"/>
</dbReference>
<gene>
    <name evidence="6" type="primary">unc-89</name>
    <name evidence="6" type="ORF">EVAR_73879_1</name>
</gene>
<dbReference type="Pfam" id="PF00041">
    <property type="entry name" value="fn3"/>
    <property type="match status" value="1"/>
</dbReference>
<protein>
    <submittedName>
        <fullName evidence="6">Muscle M-line assembly protein unc-89</fullName>
    </submittedName>
</protein>
<comment type="caution">
    <text evidence="6">The sequence shown here is derived from an EMBL/GenBank/DDBJ whole genome shotgun (WGS) entry which is preliminary data.</text>
</comment>
<dbReference type="PROSITE" id="PS50835">
    <property type="entry name" value="IG_LIKE"/>
    <property type="match status" value="2"/>
</dbReference>
<dbReference type="CDD" id="cd00063">
    <property type="entry name" value="FN3"/>
    <property type="match status" value="1"/>
</dbReference>
<feature type="domain" description="Ig-like" evidence="4">
    <location>
        <begin position="137"/>
        <end position="227"/>
    </location>
</feature>
<evidence type="ECO:0000259" key="4">
    <source>
        <dbReference type="PROSITE" id="PS50835"/>
    </source>
</evidence>
<dbReference type="FunFam" id="2.60.40.10:FF:000999">
    <property type="entry name" value="Uncharacterized protein, isoform D"/>
    <property type="match status" value="1"/>
</dbReference>
<dbReference type="InterPro" id="IPR013098">
    <property type="entry name" value="Ig_I-set"/>
</dbReference>
<evidence type="ECO:0000256" key="1">
    <source>
        <dbReference type="ARBA" id="ARBA00006692"/>
    </source>
</evidence>
<dbReference type="GO" id="GO:0030154">
    <property type="term" value="P:cell differentiation"/>
    <property type="evidence" value="ECO:0007669"/>
    <property type="project" value="UniProtKB-ARBA"/>
</dbReference>
<dbReference type="SUPFAM" id="SSF49265">
    <property type="entry name" value="Fibronectin type III"/>
    <property type="match status" value="1"/>
</dbReference>
<dbReference type="InterPro" id="IPR003961">
    <property type="entry name" value="FN3_dom"/>
</dbReference>
<dbReference type="SMART" id="SM00409">
    <property type="entry name" value="IG"/>
    <property type="match status" value="2"/>
</dbReference>
<keyword evidence="7" id="KW-1185">Reference proteome</keyword>
<comment type="similarity">
    <text evidence="1">Belongs to the protein kinase superfamily. CAMK Ser/Thr protein kinase family.</text>
</comment>
<feature type="non-terminal residue" evidence="6">
    <location>
        <position position="1"/>
    </location>
</feature>
<accession>A0A4C1SPN4</accession>
<evidence type="ECO:0000256" key="2">
    <source>
        <dbReference type="ARBA" id="ARBA00022737"/>
    </source>
</evidence>
<name>A0A4C1SPN4_EUMVA</name>
<dbReference type="InterPro" id="IPR013783">
    <property type="entry name" value="Ig-like_fold"/>
</dbReference>
<dbReference type="PANTHER" id="PTHR13817">
    <property type="entry name" value="TITIN"/>
    <property type="match status" value="1"/>
</dbReference>
<dbReference type="FunFam" id="2.60.40.10:FF:000069">
    <property type="entry name" value="Alpha-protein kinase 3"/>
    <property type="match status" value="1"/>
</dbReference>
<dbReference type="InterPro" id="IPR003599">
    <property type="entry name" value="Ig_sub"/>
</dbReference>
<dbReference type="EMBL" id="BGZK01007244">
    <property type="protein sequence ID" value="GBP03011.1"/>
    <property type="molecule type" value="Genomic_DNA"/>
</dbReference>
<dbReference type="Gene3D" id="2.60.40.10">
    <property type="entry name" value="Immunoglobulins"/>
    <property type="match status" value="3"/>
</dbReference>
<dbReference type="InterPro" id="IPR003598">
    <property type="entry name" value="Ig_sub2"/>
</dbReference>
<evidence type="ECO:0000259" key="5">
    <source>
        <dbReference type="PROSITE" id="PS50853"/>
    </source>
</evidence>
<keyword evidence="3" id="KW-0393">Immunoglobulin domain</keyword>
<dbReference type="Proteomes" id="UP000299102">
    <property type="component" value="Unassembled WGS sequence"/>
</dbReference>
<dbReference type="InterPro" id="IPR036179">
    <property type="entry name" value="Ig-like_dom_sf"/>
</dbReference>
<dbReference type="SMART" id="SM00408">
    <property type="entry name" value="IGc2"/>
    <property type="match status" value="2"/>
</dbReference>
<dbReference type="SUPFAM" id="SSF48726">
    <property type="entry name" value="Immunoglobulin"/>
    <property type="match status" value="2"/>
</dbReference>
<dbReference type="InterPro" id="IPR050964">
    <property type="entry name" value="Striated_Muscle_Regulatory"/>
</dbReference>
<evidence type="ECO:0000313" key="7">
    <source>
        <dbReference type="Proteomes" id="UP000299102"/>
    </source>
</evidence>
<dbReference type="GO" id="GO:0009653">
    <property type="term" value="P:anatomical structure morphogenesis"/>
    <property type="evidence" value="ECO:0007669"/>
    <property type="project" value="UniProtKB-ARBA"/>
</dbReference>
<dbReference type="STRING" id="151549.A0A4C1SPN4"/>